<keyword evidence="6 10" id="KW-0406">Ion transport</keyword>
<organism evidence="11 12">
    <name type="scientific">Pseudovibrio ascidiaceicola</name>
    <dbReference type="NCBI Taxonomy" id="285279"/>
    <lineage>
        <taxon>Bacteria</taxon>
        <taxon>Pseudomonadati</taxon>
        <taxon>Pseudomonadota</taxon>
        <taxon>Alphaproteobacteria</taxon>
        <taxon>Hyphomicrobiales</taxon>
        <taxon>Stappiaceae</taxon>
        <taxon>Pseudovibrio</taxon>
    </lineage>
</organism>
<keyword evidence="12" id="KW-1185">Reference proteome</keyword>
<evidence type="ECO:0000313" key="12">
    <source>
        <dbReference type="Proteomes" id="UP000199598"/>
    </source>
</evidence>
<feature type="signal peptide" evidence="10">
    <location>
        <begin position="1"/>
        <end position="20"/>
    </location>
</feature>
<evidence type="ECO:0000313" key="11">
    <source>
        <dbReference type="EMBL" id="SFK69746.1"/>
    </source>
</evidence>
<gene>
    <name evidence="11" type="ORF">SAMN04488518_10830</name>
</gene>
<evidence type="ECO:0000256" key="6">
    <source>
        <dbReference type="ARBA" id="ARBA00023065"/>
    </source>
</evidence>
<dbReference type="EMBL" id="FOSK01000008">
    <property type="protein sequence ID" value="SFK69746.1"/>
    <property type="molecule type" value="Genomic_DNA"/>
</dbReference>
<evidence type="ECO:0000256" key="5">
    <source>
        <dbReference type="ARBA" id="ARBA00022729"/>
    </source>
</evidence>
<sequence length="410" mass="45187">MTKKLIFLPVLLSFGVTAQATDLPKPVFEDEPEPLNLVEPLDYVQVCDAYGEGFFYIPGTQTCLRLSGRVRTDAQYRRFPKKPSNWGGVVDDDPKGRDLNSMRFRARSYIRMDARSETEFGFVRTFSELRATVDSDTERYDDSPEMDLNKAYIQFGGFTIGRTGSLFDFFTGATFGAVHRDWSDTNSWAAAYTEVFDGGVSVTVSIEDPVYRAHGVFTGVASENGKAGNKAPDAVAAFRMDGDWGSAKLAAAVTNIRPEAAYVPGEVGWALGVGMIINLPQMGSQDAMALQFQYGNGAVSYVGIDDDEVFDAYYINGDTRKTEALSFSGGLTHYVTPEVRTDFDASYAVVDTPTGAALPDFDRFALDWDLVWSPVSGMEMGVDLGYSRTSPEDEKDFDEASALFRVQRTF</sequence>
<proteinExistence type="inferred from homology"/>
<keyword evidence="3 10" id="KW-1134">Transmembrane beta strand</keyword>
<evidence type="ECO:0000256" key="3">
    <source>
        <dbReference type="ARBA" id="ARBA00022452"/>
    </source>
</evidence>
<comment type="caution">
    <text evidence="11">The sequence shown here is derived from an EMBL/GenBank/DDBJ whole genome shotgun (WGS) entry which is preliminary data.</text>
</comment>
<evidence type="ECO:0000256" key="1">
    <source>
        <dbReference type="ARBA" id="ARBA00009521"/>
    </source>
</evidence>
<keyword evidence="5 10" id="KW-0732">Signal</keyword>
<dbReference type="Proteomes" id="UP000199598">
    <property type="component" value="Unassembled WGS sequence"/>
</dbReference>
<dbReference type="Pfam" id="PF02530">
    <property type="entry name" value="Porin_2"/>
    <property type="match status" value="1"/>
</dbReference>
<evidence type="ECO:0000256" key="2">
    <source>
        <dbReference type="ARBA" id="ARBA00022448"/>
    </source>
</evidence>
<comment type="domain">
    <text evidence="10">Consists of 16-stranded beta-barrel sheets, with large surface-exposed loops, that form a transmembrane pore at the center of each barrel. The pore is partially ocluded by a peptide loop that folds into the pore lumen.</text>
</comment>
<evidence type="ECO:0000256" key="7">
    <source>
        <dbReference type="ARBA" id="ARBA00023114"/>
    </source>
</evidence>
<keyword evidence="4 10" id="KW-0812">Transmembrane</keyword>
<evidence type="ECO:0000256" key="10">
    <source>
        <dbReference type="RuleBase" id="RU364005"/>
    </source>
</evidence>
<protein>
    <recommendedName>
        <fullName evidence="10">Porin</fullName>
    </recommendedName>
</protein>
<keyword evidence="2 10" id="KW-0813">Transport</keyword>
<keyword evidence="9 10" id="KW-0998">Cell outer membrane</keyword>
<dbReference type="InterPro" id="IPR003684">
    <property type="entry name" value="Porin_alphabac"/>
</dbReference>
<comment type="subcellular location">
    <subcellularLocation>
        <location evidence="10">Cell outer membrane</location>
        <topology evidence="10">Multi-pass membrane protein</topology>
    </subcellularLocation>
</comment>
<evidence type="ECO:0000256" key="8">
    <source>
        <dbReference type="ARBA" id="ARBA00023136"/>
    </source>
</evidence>
<accession>A0A1I4BP36</accession>
<comment type="function">
    <text evidence="10">Forms passive diffusion pores that allow small molecular weight hydrophilic materials across the outer membrane.</text>
</comment>
<evidence type="ECO:0000256" key="9">
    <source>
        <dbReference type="ARBA" id="ARBA00023237"/>
    </source>
</evidence>
<reference evidence="11 12" key="1">
    <citation type="submission" date="2016-10" db="EMBL/GenBank/DDBJ databases">
        <authorList>
            <person name="Varghese N."/>
            <person name="Submissions S."/>
        </authorList>
    </citation>
    <scope>NUCLEOTIDE SEQUENCE [LARGE SCALE GENOMIC DNA]</scope>
    <source>
        <strain evidence="11 12">DSM 16392</strain>
    </source>
</reference>
<evidence type="ECO:0000256" key="4">
    <source>
        <dbReference type="ARBA" id="ARBA00022692"/>
    </source>
</evidence>
<feature type="chain" id="PRO_5044959785" description="Porin" evidence="10">
    <location>
        <begin position="21"/>
        <end position="410"/>
    </location>
</feature>
<comment type="similarity">
    <text evidence="1 10">Belongs to the alphaproteobacteria porin family.</text>
</comment>
<keyword evidence="8 10" id="KW-0472">Membrane</keyword>
<dbReference type="SUPFAM" id="SSF56935">
    <property type="entry name" value="Porins"/>
    <property type="match status" value="1"/>
</dbReference>
<name>A0A1I4BP36_9HYPH</name>
<dbReference type="RefSeq" id="WP_093520806.1">
    <property type="nucleotide sequence ID" value="NZ_FOSK01000008.1"/>
</dbReference>
<keyword evidence="7 10" id="KW-0626">Porin</keyword>